<organism evidence="1">
    <name type="scientific">Arundo donax</name>
    <name type="common">Giant reed</name>
    <name type="synonym">Donax arundinaceus</name>
    <dbReference type="NCBI Taxonomy" id="35708"/>
    <lineage>
        <taxon>Eukaryota</taxon>
        <taxon>Viridiplantae</taxon>
        <taxon>Streptophyta</taxon>
        <taxon>Embryophyta</taxon>
        <taxon>Tracheophyta</taxon>
        <taxon>Spermatophyta</taxon>
        <taxon>Magnoliopsida</taxon>
        <taxon>Liliopsida</taxon>
        <taxon>Poales</taxon>
        <taxon>Poaceae</taxon>
        <taxon>PACMAD clade</taxon>
        <taxon>Arundinoideae</taxon>
        <taxon>Arundineae</taxon>
        <taxon>Arundo</taxon>
    </lineage>
</organism>
<accession>A0A0A9B6T8</accession>
<sequence length="76" mass="8987">MYHMDLRWQLKLRKTGDCKSFVLDLKFLCLWSVSELSTLRTITPFRRKTAGISDTLDTRLVMCYLMQPMFLGVTQH</sequence>
<proteinExistence type="predicted"/>
<dbReference type="EMBL" id="GBRH01240027">
    <property type="protein sequence ID" value="JAD57868.1"/>
    <property type="molecule type" value="Transcribed_RNA"/>
</dbReference>
<dbReference type="AlphaFoldDB" id="A0A0A9B6T8"/>
<reference evidence="1" key="1">
    <citation type="submission" date="2014-09" db="EMBL/GenBank/DDBJ databases">
        <authorList>
            <person name="Magalhaes I.L.F."/>
            <person name="Oliveira U."/>
            <person name="Santos F.R."/>
            <person name="Vidigal T.H.D.A."/>
            <person name="Brescovit A.D."/>
            <person name="Santos A.J."/>
        </authorList>
    </citation>
    <scope>NUCLEOTIDE SEQUENCE</scope>
    <source>
        <tissue evidence="1">Shoot tissue taken approximately 20 cm above the soil surface</tissue>
    </source>
</reference>
<protein>
    <submittedName>
        <fullName evidence="1">Uncharacterized protein</fullName>
    </submittedName>
</protein>
<name>A0A0A9B6T8_ARUDO</name>
<reference evidence="1" key="2">
    <citation type="journal article" date="2015" name="Data Brief">
        <title>Shoot transcriptome of the giant reed, Arundo donax.</title>
        <authorList>
            <person name="Barrero R.A."/>
            <person name="Guerrero F.D."/>
            <person name="Moolhuijzen P."/>
            <person name="Goolsby J.A."/>
            <person name="Tidwell J."/>
            <person name="Bellgard S.E."/>
            <person name="Bellgard M.I."/>
        </authorList>
    </citation>
    <scope>NUCLEOTIDE SEQUENCE</scope>
    <source>
        <tissue evidence="1">Shoot tissue taken approximately 20 cm above the soil surface</tissue>
    </source>
</reference>
<evidence type="ECO:0000313" key="1">
    <source>
        <dbReference type="EMBL" id="JAD57868.1"/>
    </source>
</evidence>